<name>A0A0B6ZD15_9EUPU</name>
<feature type="non-terminal residue" evidence="2">
    <location>
        <position position="1"/>
    </location>
</feature>
<keyword evidence="1" id="KW-0812">Transmembrane</keyword>
<evidence type="ECO:0000256" key="1">
    <source>
        <dbReference type="SAM" id="Phobius"/>
    </source>
</evidence>
<accession>A0A0B6ZD15</accession>
<keyword evidence="1" id="KW-1133">Transmembrane helix</keyword>
<protein>
    <submittedName>
        <fullName evidence="2">Uncharacterized protein</fullName>
    </submittedName>
</protein>
<dbReference type="AlphaFoldDB" id="A0A0B6ZD15"/>
<keyword evidence="1" id="KW-0472">Membrane</keyword>
<sequence length="62" mass="7381">FNTLSLSHTHTKTRMKEMDDSLKLQDCFNVYKLRIQKKYIQTCIIIFLLSSPFSSLYFNTDI</sequence>
<organism evidence="2">
    <name type="scientific">Arion vulgaris</name>
    <dbReference type="NCBI Taxonomy" id="1028688"/>
    <lineage>
        <taxon>Eukaryota</taxon>
        <taxon>Metazoa</taxon>
        <taxon>Spiralia</taxon>
        <taxon>Lophotrochozoa</taxon>
        <taxon>Mollusca</taxon>
        <taxon>Gastropoda</taxon>
        <taxon>Heterobranchia</taxon>
        <taxon>Euthyneura</taxon>
        <taxon>Panpulmonata</taxon>
        <taxon>Eupulmonata</taxon>
        <taxon>Stylommatophora</taxon>
        <taxon>Helicina</taxon>
        <taxon>Arionoidea</taxon>
        <taxon>Arionidae</taxon>
        <taxon>Arion</taxon>
    </lineage>
</organism>
<reference evidence="2" key="1">
    <citation type="submission" date="2014-12" db="EMBL/GenBank/DDBJ databases">
        <title>Insight into the proteome of Arion vulgaris.</title>
        <authorList>
            <person name="Aradska J."/>
            <person name="Bulat T."/>
            <person name="Smidak R."/>
            <person name="Sarate P."/>
            <person name="Gangsoo J."/>
            <person name="Sialana F."/>
            <person name="Bilban M."/>
            <person name="Lubec G."/>
        </authorList>
    </citation>
    <scope>NUCLEOTIDE SEQUENCE</scope>
    <source>
        <tissue evidence="2">Skin</tissue>
    </source>
</reference>
<gene>
    <name evidence="2" type="primary">ORF58766</name>
</gene>
<evidence type="ECO:0000313" key="2">
    <source>
        <dbReference type="EMBL" id="CEK66439.1"/>
    </source>
</evidence>
<proteinExistence type="predicted"/>
<dbReference type="EMBL" id="HACG01019574">
    <property type="protein sequence ID" value="CEK66439.1"/>
    <property type="molecule type" value="Transcribed_RNA"/>
</dbReference>
<feature type="transmembrane region" description="Helical" evidence="1">
    <location>
        <begin position="39"/>
        <end position="58"/>
    </location>
</feature>